<organism evidence="1 2">
    <name type="scientific">Tsukamurella paurometabola</name>
    <name type="common">Corynebacterium paurometabolum</name>
    <dbReference type="NCBI Taxonomy" id="2061"/>
    <lineage>
        <taxon>Bacteria</taxon>
        <taxon>Bacillati</taxon>
        <taxon>Actinomycetota</taxon>
        <taxon>Actinomycetes</taxon>
        <taxon>Mycobacteriales</taxon>
        <taxon>Tsukamurellaceae</taxon>
        <taxon>Tsukamurella</taxon>
    </lineage>
</organism>
<accession>A0A3P8LGU0</accession>
<dbReference type="EMBL" id="LR131273">
    <property type="protein sequence ID" value="VDR40762.1"/>
    <property type="molecule type" value="Genomic_DNA"/>
</dbReference>
<protein>
    <submittedName>
        <fullName evidence="1">Uncharacterized protein</fullName>
    </submittedName>
</protein>
<evidence type="ECO:0000313" key="2">
    <source>
        <dbReference type="Proteomes" id="UP000271626"/>
    </source>
</evidence>
<dbReference type="Proteomes" id="UP000271626">
    <property type="component" value="Chromosome"/>
</dbReference>
<sequence length="39" mass="4101">MISPESARTVDCAYEGPTMTGRTVVDGAHPLVVDLAALR</sequence>
<dbReference type="AlphaFoldDB" id="A0A3P8LGU0"/>
<reference evidence="1 2" key="1">
    <citation type="submission" date="2018-12" db="EMBL/GenBank/DDBJ databases">
        <authorList>
            <consortium name="Pathogen Informatics"/>
        </authorList>
    </citation>
    <scope>NUCLEOTIDE SEQUENCE [LARGE SCALE GENOMIC DNA]</scope>
    <source>
        <strain evidence="1 2">NCTC10741</strain>
    </source>
</reference>
<proteinExistence type="predicted"/>
<name>A0A3P8LGU0_TSUPA</name>
<evidence type="ECO:0000313" key="1">
    <source>
        <dbReference type="EMBL" id="VDR40762.1"/>
    </source>
</evidence>
<gene>
    <name evidence="1" type="ORF">NCTC10741_03925</name>
</gene>